<dbReference type="KEGG" id="caul:KCG34_24165"/>
<evidence type="ECO:0000313" key="5">
    <source>
        <dbReference type="Proteomes" id="UP000676409"/>
    </source>
</evidence>
<feature type="chain" id="PRO_5037709224" evidence="2">
    <location>
        <begin position="23"/>
        <end position="184"/>
    </location>
</feature>
<dbReference type="SUPFAM" id="SSF56925">
    <property type="entry name" value="OMPA-like"/>
    <property type="match status" value="1"/>
</dbReference>
<proteinExistence type="predicted"/>
<accession>A0A975G010</accession>
<organism evidence="4 5">
    <name type="scientific">Phenylobacterium montanum</name>
    <dbReference type="NCBI Taxonomy" id="2823693"/>
    <lineage>
        <taxon>Bacteria</taxon>
        <taxon>Pseudomonadati</taxon>
        <taxon>Pseudomonadota</taxon>
        <taxon>Alphaproteobacteria</taxon>
        <taxon>Caulobacterales</taxon>
        <taxon>Caulobacteraceae</taxon>
        <taxon>Phenylobacterium</taxon>
    </lineage>
</organism>
<gene>
    <name evidence="4" type="ORF">KCG34_24165</name>
</gene>
<evidence type="ECO:0000256" key="1">
    <source>
        <dbReference type="ARBA" id="ARBA00022729"/>
    </source>
</evidence>
<evidence type="ECO:0000259" key="3">
    <source>
        <dbReference type="Pfam" id="PF13505"/>
    </source>
</evidence>
<dbReference type="Pfam" id="PF13505">
    <property type="entry name" value="OMP_b-brl"/>
    <property type="match status" value="1"/>
</dbReference>
<evidence type="ECO:0000256" key="2">
    <source>
        <dbReference type="SAM" id="SignalP"/>
    </source>
</evidence>
<evidence type="ECO:0000313" key="4">
    <source>
        <dbReference type="EMBL" id="QUD88089.1"/>
    </source>
</evidence>
<keyword evidence="1 2" id="KW-0732">Signal</keyword>
<dbReference type="InterPro" id="IPR011250">
    <property type="entry name" value="OMP/PagP_B-barrel"/>
</dbReference>
<feature type="domain" description="Outer membrane protein beta-barrel" evidence="3">
    <location>
        <begin position="11"/>
        <end position="184"/>
    </location>
</feature>
<dbReference type="RefSeq" id="WP_211938140.1">
    <property type="nucleotide sequence ID" value="NZ_CP073078.1"/>
</dbReference>
<dbReference type="Gene3D" id="2.40.160.20">
    <property type="match status" value="1"/>
</dbReference>
<reference evidence="4" key="1">
    <citation type="submission" date="2021-04" db="EMBL/GenBank/DDBJ databases">
        <title>The complete genome sequence of Caulobacter sp. S6.</title>
        <authorList>
            <person name="Tang Y."/>
            <person name="Ouyang W."/>
            <person name="Liu Q."/>
            <person name="Huang B."/>
            <person name="Guo Z."/>
            <person name="Lei P."/>
        </authorList>
    </citation>
    <scope>NUCLEOTIDE SEQUENCE</scope>
    <source>
        <strain evidence="4">S6</strain>
    </source>
</reference>
<dbReference type="Proteomes" id="UP000676409">
    <property type="component" value="Chromosome"/>
</dbReference>
<name>A0A975G010_9CAUL</name>
<dbReference type="AlphaFoldDB" id="A0A975G010"/>
<keyword evidence="5" id="KW-1185">Reference proteome</keyword>
<sequence length="184" mass="19363">MKTLFLATVGAAAALVSAPALAQEAVSFAPVTTYGTLGYSNLSDNGVNLDALQARLGARFGHYLGVEGEASGGFDGDHVNLAGDAGSARLRNQFAGYAVGYIPLSPNADLFARVGYGQASFKLSDYTLGQSFNANRDSVNYGAGGQYFFGGGPNGVRLDYTRYDYTQHDAGANNVWSVAYVRKF</sequence>
<dbReference type="InterPro" id="IPR027385">
    <property type="entry name" value="Beta-barrel_OMP"/>
</dbReference>
<protein>
    <submittedName>
        <fullName evidence="4">Porin family protein</fullName>
    </submittedName>
</protein>
<dbReference type="EMBL" id="CP073078">
    <property type="protein sequence ID" value="QUD88089.1"/>
    <property type="molecule type" value="Genomic_DNA"/>
</dbReference>
<feature type="signal peptide" evidence="2">
    <location>
        <begin position="1"/>
        <end position="22"/>
    </location>
</feature>